<organism evidence="2 3">
    <name type="scientific">Porphyromonas levii</name>
    <dbReference type="NCBI Taxonomy" id="28114"/>
    <lineage>
        <taxon>Bacteria</taxon>
        <taxon>Pseudomonadati</taxon>
        <taxon>Bacteroidota</taxon>
        <taxon>Bacteroidia</taxon>
        <taxon>Bacteroidales</taxon>
        <taxon>Porphyromonadaceae</taxon>
        <taxon>Porphyromonas</taxon>
    </lineage>
</organism>
<feature type="domain" description="CobQ/CobB/MinD/ParA nucleotide binding" evidence="1">
    <location>
        <begin position="15"/>
        <end position="219"/>
    </location>
</feature>
<dbReference type="Pfam" id="PF01656">
    <property type="entry name" value="CbiA"/>
    <property type="match status" value="1"/>
</dbReference>
<accession>A0A4Y8WRK1</accession>
<dbReference type="PANTHER" id="PTHR13696">
    <property type="entry name" value="P-LOOP CONTAINING NUCLEOSIDE TRIPHOSPHATE HYDROLASE"/>
    <property type="match status" value="1"/>
</dbReference>
<keyword evidence="3" id="KW-1185">Reference proteome</keyword>
<name>A0A4Y8WRK1_9PORP</name>
<dbReference type="STRING" id="1122973.GCA_000379925_01688"/>
<dbReference type="InterPro" id="IPR002586">
    <property type="entry name" value="CobQ/CobB/MinD/ParA_Nub-bd_dom"/>
</dbReference>
<dbReference type="Gene3D" id="3.40.50.300">
    <property type="entry name" value="P-loop containing nucleotide triphosphate hydrolases"/>
    <property type="match status" value="1"/>
</dbReference>
<dbReference type="SUPFAM" id="SSF52540">
    <property type="entry name" value="P-loop containing nucleoside triphosphate hydrolases"/>
    <property type="match status" value="1"/>
</dbReference>
<evidence type="ECO:0000313" key="3">
    <source>
        <dbReference type="Proteomes" id="UP000297225"/>
    </source>
</evidence>
<proteinExistence type="predicted"/>
<evidence type="ECO:0000313" key="2">
    <source>
        <dbReference type="EMBL" id="TFH95485.1"/>
    </source>
</evidence>
<dbReference type="EMBL" id="SPNC01000048">
    <property type="protein sequence ID" value="TFH95485.1"/>
    <property type="molecule type" value="Genomic_DNA"/>
</dbReference>
<sequence length="266" mass="29974">MEKENKYYKPIYLGFVSQKGGVGKSTLAEVLAAILYYEKGIDLIVVDCDGTQTSFKKLRDRDRALIEEDPQIAESIHAHFERFQRPSYRIIAAEPKDALRLVNSTLNGMGSSLPDMVIFDFPGHSSTKELLELSIQMDFIICPIEADVQSLTSSLAYAKTIRDIGVSTSSVRIQDIILVWNKVDRRARSLIIDEYTKYVKEIGLSLFDAQLYSSVKFSRELGQAGVKEVFRCSYLPPQPKLRIGTGLDEWVPELLQRIGLVTKSAE</sequence>
<dbReference type="InterPro" id="IPR050678">
    <property type="entry name" value="DNA_Partitioning_ATPase"/>
</dbReference>
<dbReference type="CDD" id="cd02042">
    <property type="entry name" value="ParAB_family"/>
    <property type="match status" value="1"/>
</dbReference>
<dbReference type="InterPro" id="IPR027417">
    <property type="entry name" value="P-loop_NTPase"/>
</dbReference>
<protein>
    <submittedName>
        <fullName evidence="2">ParA family protein</fullName>
    </submittedName>
</protein>
<dbReference type="PANTHER" id="PTHR13696:SF52">
    <property type="entry name" value="PARA FAMILY PROTEIN CT_582"/>
    <property type="match status" value="1"/>
</dbReference>
<dbReference type="OrthoDB" id="978593at2"/>
<dbReference type="AlphaFoldDB" id="A0A4Y8WRK1"/>
<dbReference type="RefSeq" id="WP_134849852.1">
    <property type="nucleotide sequence ID" value="NZ_CP197400.1"/>
</dbReference>
<reference evidence="2 3" key="1">
    <citation type="submission" date="2019-03" db="EMBL/GenBank/DDBJ databases">
        <title>Porphyromonas levii Isolated from the Uterus of Dairy Cows.</title>
        <authorList>
            <person name="Francis A.M."/>
        </authorList>
    </citation>
    <scope>NUCLEOTIDE SEQUENCE [LARGE SCALE GENOMIC DNA]</scope>
    <source>
        <strain evidence="2 3">AF5678</strain>
    </source>
</reference>
<gene>
    <name evidence="2" type="ORF">E4P47_04360</name>
</gene>
<evidence type="ECO:0000259" key="1">
    <source>
        <dbReference type="Pfam" id="PF01656"/>
    </source>
</evidence>
<dbReference type="Proteomes" id="UP000297225">
    <property type="component" value="Unassembled WGS sequence"/>
</dbReference>
<comment type="caution">
    <text evidence="2">The sequence shown here is derived from an EMBL/GenBank/DDBJ whole genome shotgun (WGS) entry which is preliminary data.</text>
</comment>